<keyword evidence="3" id="KW-1185">Reference proteome</keyword>
<dbReference type="PANTHER" id="PTHR30212">
    <property type="entry name" value="PROTEIN YIIM"/>
    <property type="match status" value="1"/>
</dbReference>
<reference evidence="2 3" key="1">
    <citation type="submission" date="2019-11" db="EMBL/GenBank/DDBJ databases">
        <title>Gordonia sp. nov., a novel actinobacterium isolated from mangrove soil in Hainan.</title>
        <authorList>
            <person name="Huang X."/>
            <person name="Xie Y."/>
            <person name="Chu X."/>
            <person name="Xiao K."/>
        </authorList>
    </citation>
    <scope>NUCLEOTIDE SEQUENCE [LARGE SCALE GENOMIC DNA]</scope>
    <source>
        <strain evidence="2 3">HNM0687</strain>
    </source>
</reference>
<dbReference type="PROSITE" id="PS00197">
    <property type="entry name" value="2FE2S_FER_1"/>
    <property type="match status" value="1"/>
</dbReference>
<dbReference type="GO" id="GO:0051537">
    <property type="term" value="F:2 iron, 2 sulfur cluster binding"/>
    <property type="evidence" value="ECO:0007669"/>
    <property type="project" value="InterPro"/>
</dbReference>
<dbReference type="InterPro" id="IPR036010">
    <property type="entry name" value="2Fe-2S_ferredoxin-like_sf"/>
</dbReference>
<dbReference type="PROSITE" id="PS51085">
    <property type="entry name" value="2FE2S_FER_2"/>
    <property type="match status" value="1"/>
</dbReference>
<dbReference type="Pfam" id="PF00111">
    <property type="entry name" value="Fer2"/>
    <property type="match status" value="1"/>
</dbReference>
<organism evidence="2 3">
    <name type="scientific">Gordonia mangrovi</name>
    <dbReference type="NCBI Taxonomy" id="2665643"/>
    <lineage>
        <taxon>Bacteria</taxon>
        <taxon>Bacillati</taxon>
        <taxon>Actinomycetota</taxon>
        <taxon>Actinomycetes</taxon>
        <taxon>Mycobacteriales</taxon>
        <taxon>Gordoniaceae</taxon>
        <taxon>Gordonia</taxon>
    </lineage>
</organism>
<dbReference type="InterPro" id="IPR012675">
    <property type="entry name" value="Beta-grasp_dom_sf"/>
</dbReference>
<dbReference type="AlphaFoldDB" id="A0A6L7GJH0"/>
<evidence type="ECO:0000313" key="3">
    <source>
        <dbReference type="Proteomes" id="UP000475545"/>
    </source>
</evidence>
<dbReference type="SUPFAM" id="SSF54292">
    <property type="entry name" value="2Fe-2S ferredoxin-like"/>
    <property type="match status" value="1"/>
</dbReference>
<accession>A0A6L7GJH0</accession>
<dbReference type="InterPro" id="IPR001041">
    <property type="entry name" value="2Fe-2S_ferredoxin-type"/>
</dbReference>
<dbReference type="PANTHER" id="PTHR30212:SF2">
    <property type="entry name" value="PROTEIN YIIM"/>
    <property type="match status" value="1"/>
</dbReference>
<dbReference type="Proteomes" id="UP000475545">
    <property type="component" value="Unassembled WGS sequence"/>
</dbReference>
<comment type="caution">
    <text evidence="2">The sequence shown here is derived from an EMBL/GenBank/DDBJ whole genome shotgun (WGS) entry which is preliminary data.</text>
</comment>
<dbReference type="CDD" id="cd00207">
    <property type="entry name" value="fer2"/>
    <property type="match status" value="1"/>
</dbReference>
<evidence type="ECO:0000259" key="1">
    <source>
        <dbReference type="PROSITE" id="PS51085"/>
    </source>
</evidence>
<feature type="domain" description="2Fe-2S ferredoxin-type" evidence="1">
    <location>
        <begin position="46"/>
        <end position="133"/>
    </location>
</feature>
<protein>
    <submittedName>
        <fullName evidence="2">2Fe-2S iron-sulfur cluster binding domain-containing protein</fullName>
    </submittedName>
</protein>
<proteinExistence type="predicted"/>
<sequence length="133" mass="14184">MSEYLEGWPAGRDGSRWVTRPSNAGGIVMQSAHAESPTEATTSAEGEFTVTAARSQVSTTVAPDRTVLEALREAGVAVPSSCEVGICGTCETAVLRGCPDHRDSLLTDEERRSNQVMLVCVSRSRSAELELDL</sequence>
<dbReference type="EMBL" id="WMBR01000001">
    <property type="protein sequence ID" value="MXP20026.1"/>
    <property type="molecule type" value="Genomic_DNA"/>
</dbReference>
<dbReference type="InterPro" id="IPR052353">
    <property type="entry name" value="Benzoxazolinone_Detox_Enz"/>
</dbReference>
<name>A0A6L7GJH0_9ACTN</name>
<gene>
    <name evidence="2" type="ORF">GIY30_01415</name>
</gene>
<evidence type="ECO:0000313" key="2">
    <source>
        <dbReference type="EMBL" id="MXP20026.1"/>
    </source>
</evidence>
<dbReference type="InterPro" id="IPR006058">
    <property type="entry name" value="2Fe2S_fd_BS"/>
</dbReference>
<dbReference type="Gene3D" id="3.10.20.30">
    <property type="match status" value="1"/>
</dbReference>